<keyword evidence="4 11" id="KW-0732">Signal</keyword>
<evidence type="ECO:0000256" key="3">
    <source>
        <dbReference type="ARBA" id="ARBA00022475"/>
    </source>
</evidence>
<feature type="domain" description="Glucose/Sorbosone dehydrogenase" evidence="12">
    <location>
        <begin position="248"/>
        <end position="495"/>
    </location>
</feature>
<sequence>MRCGKMAPFVLLLCLILVPSCYSLPLCMDQSYPKKINSSLAFCGYSDKACCSAADDLAIQNQFTTMNISDAACADVMKSILCAQCNPYAFQLYSKSKNYPVLCNNNLVNSSSPSNSTTDFCTETWNTCKDISIPNSPFGTSNGSPSKLSDSYKGASDFCSTAGGSATDQTVCFNGGMSVGFNDTQPAPPPQGICLERLANGTYTNFVPHPDGSNRVFLGTQSGKIFLATVPPQGSGKTLDFDLTSPFIDLTDLVHYDNEFGLLGFAFHPNFLTNGRFFVSYSCDKSKSATCSGKCSCNSEINCDPSKLGSDNGALPCQYQEVIAEYTVNDSSASPSTAKTANPAEISRVFTMGLPYNNHHAGQIFFGPADGYLYLMMGDGGNSGDPWNFAQNKKSMLGKTLRLNVDIVPTNADIDNLTLWGNYSVPKDNPYFTDPTFRPEVYAYGFRNPWRCSYDAERPTYLFCGETSENTYEEINLITKGGNYGWRIYQGYDLYFPPWAPGPNISADSIDPIFPVSGYNRSIVNNNLGSAAIVSGYVYRGNTDPCLYGRFVFGDLYANDMFTSAETPRGSGNFSRDRITFTCSKNSPIRCDFTGKSSLPSLGYIFSFGQDNNRDLFYLTIKGVYRVVRPSLCGYSCPLESNVPPSAPPPSPGQPSQSSLSLKLEMSVILVLTCLYVLLGLRF</sequence>
<accession>A0A9Q0CVW2</accession>
<protein>
    <recommendedName>
        <fullName evidence="12">Glucose/Sorbosone dehydrogenase domain-containing protein</fullName>
    </recommendedName>
</protein>
<keyword evidence="6" id="KW-0560">Oxidoreductase</keyword>
<evidence type="ECO:0000256" key="8">
    <source>
        <dbReference type="ARBA" id="ARBA00023180"/>
    </source>
</evidence>
<evidence type="ECO:0000256" key="2">
    <source>
        <dbReference type="ARBA" id="ARBA00004193"/>
    </source>
</evidence>
<dbReference type="InterPro" id="IPR011042">
    <property type="entry name" value="6-blade_b-propeller_TolB-like"/>
</dbReference>
<dbReference type="InterPro" id="IPR012938">
    <property type="entry name" value="Glc/Sorbosone_DH"/>
</dbReference>
<evidence type="ECO:0000256" key="1">
    <source>
        <dbReference type="ARBA" id="ARBA00001931"/>
    </source>
</evidence>
<keyword evidence="14" id="KW-1185">Reference proteome</keyword>
<comment type="similarity">
    <text evidence="10">Belongs to the PQQ oxidoreductase GdhB family.</text>
</comment>
<dbReference type="InterPro" id="IPR011041">
    <property type="entry name" value="Quinoprot_gluc/sorb_DH_b-prop"/>
</dbReference>
<dbReference type="FunFam" id="2.120.10.30:FF:000067">
    <property type="entry name" value="HHIP-like 1"/>
    <property type="match status" value="1"/>
</dbReference>
<evidence type="ECO:0000256" key="4">
    <source>
        <dbReference type="ARBA" id="ARBA00022729"/>
    </source>
</evidence>
<evidence type="ECO:0000313" key="13">
    <source>
        <dbReference type="EMBL" id="KAJ1701125.1"/>
    </source>
</evidence>
<keyword evidence="7" id="KW-0472">Membrane</keyword>
<dbReference type="EMBL" id="JAMQYH010000001">
    <property type="protein sequence ID" value="KAJ1701125.1"/>
    <property type="molecule type" value="Genomic_DNA"/>
</dbReference>
<evidence type="ECO:0000256" key="9">
    <source>
        <dbReference type="ARBA" id="ARBA00023288"/>
    </source>
</evidence>
<evidence type="ECO:0000256" key="5">
    <source>
        <dbReference type="ARBA" id="ARBA00022891"/>
    </source>
</evidence>
<organism evidence="13 14">
    <name type="scientific">Rhynchospora breviuscula</name>
    <dbReference type="NCBI Taxonomy" id="2022672"/>
    <lineage>
        <taxon>Eukaryota</taxon>
        <taxon>Viridiplantae</taxon>
        <taxon>Streptophyta</taxon>
        <taxon>Embryophyta</taxon>
        <taxon>Tracheophyta</taxon>
        <taxon>Spermatophyta</taxon>
        <taxon>Magnoliopsida</taxon>
        <taxon>Liliopsida</taxon>
        <taxon>Poales</taxon>
        <taxon>Cyperaceae</taxon>
        <taxon>Cyperoideae</taxon>
        <taxon>Rhynchosporeae</taxon>
        <taxon>Rhynchospora</taxon>
    </lineage>
</organism>
<dbReference type="GO" id="GO:0016491">
    <property type="term" value="F:oxidoreductase activity"/>
    <property type="evidence" value="ECO:0007669"/>
    <property type="project" value="UniProtKB-KW"/>
</dbReference>
<evidence type="ECO:0000313" key="14">
    <source>
        <dbReference type="Proteomes" id="UP001151287"/>
    </source>
</evidence>
<dbReference type="Proteomes" id="UP001151287">
    <property type="component" value="Unassembled WGS sequence"/>
</dbReference>
<evidence type="ECO:0000256" key="11">
    <source>
        <dbReference type="SAM" id="SignalP"/>
    </source>
</evidence>
<keyword evidence="5" id="KW-0634">PQQ</keyword>
<evidence type="ECO:0000256" key="10">
    <source>
        <dbReference type="ARBA" id="ARBA00061483"/>
    </source>
</evidence>
<feature type="signal peptide" evidence="11">
    <location>
        <begin position="1"/>
        <end position="23"/>
    </location>
</feature>
<keyword evidence="9" id="KW-0449">Lipoprotein</keyword>
<keyword evidence="3" id="KW-1003">Cell membrane</keyword>
<comment type="cofactor">
    <cofactor evidence="1">
        <name>pyrroloquinoline quinone</name>
        <dbReference type="ChEBI" id="CHEBI:58442"/>
    </cofactor>
</comment>
<feature type="chain" id="PRO_5040439184" description="Glucose/Sorbosone dehydrogenase domain-containing protein" evidence="11">
    <location>
        <begin position="24"/>
        <end position="683"/>
    </location>
</feature>
<keyword evidence="8" id="KW-0325">Glycoprotein</keyword>
<name>A0A9Q0CVW2_9POAL</name>
<dbReference type="PANTHER" id="PTHR19328">
    <property type="entry name" value="HEDGEHOG-INTERACTING PROTEIN"/>
    <property type="match status" value="1"/>
</dbReference>
<dbReference type="SUPFAM" id="SSF50952">
    <property type="entry name" value="Soluble quinoprotein glucose dehydrogenase"/>
    <property type="match status" value="1"/>
</dbReference>
<reference evidence="13" key="1">
    <citation type="journal article" date="2022" name="Cell">
        <title>Repeat-based holocentromeres influence genome architecture and karyotype evolution.</title>
        <authorList>
            <person name="Hofstatter P.G."/>
            <person name="Thangavel G."/>
            <person name="Lux T."/>
            <person name="Neumann P."/>
            <person name="Vondrak T."/>
            <person name="Novak P."/>
            <person name="Zhang M."/>
            <person name="Costa L."/>
            <person name="Castellani M."/>
            <person name="Scott A."/>
            <person name="Toegelov H."/>
            <person name="Fuchs J."/>
            <person name="Mata-Sucre Y."/>
            <person name="Dias Y."/>
            <person name="Vanzela A.L.L."/>
            <person name="Huettel B."/>
            <person name="Almeida C.C.S."/>
            <person name="Simkova H."/>
            <person name="Souza G."/>
            <person name="Pedrosa-Harand A."/>
            <person name="Macas J."/>
            <person name="Mayer K.F.X."/>
            <person name="Houben A."/>
            <person name="Marques A."/>
        </authorList>
    </citation>
    <scope>NUCLEOTIDE SEQUENCE</scope>
    <source>
        <strain evidence="13">RhyBre1mFocal</strain>
    </source>
</reference>
<gene>
    <name evidence="13" type="ORF">LUZ63_000904</name>
</gene>
<evidence type="ECO:0000256" key="6">
    <source>
        <dbReference type="ARBA" id="ARBA00023002"/>
    </source>
</evidence>
<dbReference type="PANTHER" id="PTHR19328:SF35">
    <property type="entry name" value="OS07G0193000 PROTEIN"/>
    <property type="match status" value="1"/>
</dbReference>
<evidence type="ECO:0000256" key="7">
    <source>
        <dbReference type="ARBA" id="ARBA00023136"/>
    </source>
</evidence>
<dbReference type="Pfam" id="PF07995">
    <property type="entry name" value="GSDH"/>
    <property type="match status" value="1"/>
</dbReference>
<proteinExistence type="inferred from homology"/>
<evidence type="ECO:0000259" key="12">
    <source>
        <dbReference type="Pfam" id="PF07995"/>
    </source>
</evidence>
<dbReference type="AlphaFoldDB" id="A0A9Q0CVW2"/>
<dbReference type="GO" id="GO:0005886">
    <property type="term" value="C:plasma membrane"/>
    <property type="evidence" value="ECO:0007669"/>
    <property type="project" value="UniProtKB-SubCell"/>
</dbReference>
<dbReference type="Gene3D" id="2.120.10.30">
    <property type="entry name" value="TolB, C-terminal domain"/>
    <property type="match status" value="1"/>
</dbReference>
<comment type="caution">
    <text evidence="13">The sequence shown here is derived from an EMBL/GenBank/DDBJ whole genome shotgun (WGS) entry which is preliminary data.</text>
</comment>
<dbReference type="OrthoDB" id="10266706at2759"/>
<comment type="subcellular location">
    <subcellularLocation>
        <location evidence="2">Cell membrane</location>
        <topology evidence="2">Lipid-anchor</topology>
    </subcellularLocation>
</comment>